<feature type="domain" description="ABC transporter" evidence="5">
    <location>
        <begin position="6"/>
        <end position="255"/>
    </location>
</feature>
<dbReference type="InterPro" id="IPR003439">
    <property type="entry name" value="ABC_transporter-like_ATP-bd"/>
</dbReference>
<accession>A0A6M8U8D2</accession>
<dbReference type="InterPro" id="IPR027417">
    <property type="entry name" value="P-loop_NTPase"/>
</dbReference>
<feature type="domain" description="ABC transporter" evidence="5">
    <location>
        <begin position="281"/>
        <end position="529"/>
    </location>
</feature>
<organism evidence="6 7">
    <name type="scientific">Paramixta manurensis</name>
    <dbReference type="NCBI Taxonomy" id="2740817"/>
    <lineage>
        <taxon>Bacteria</taxon>
        <taxon>Pseudomonadati</taxon>
        <taxon>Pseudomonadota</taxon>
        <taxon>Gammaproteobacteria</taxon>
        <taxon>Enterobacterales</taxon>
        <taxon>Erwiniaceae</taxon>
        <taxon>Paramixta</taxon>
    </lineage>
</organism>
<dbReference type="PANTHER" id="PTHR43776">
    <property type="entry name" value="TRANSPORT ATP-BINDING PROTEIN"/>
    <property type="match status" value="1"/>
</dbReference>
<dbReference type="Pfam" id="PF08352">
    <property type="entry name" value="oligo_HPY"/>
    <property type="match status" value="2"/>
</dbReference>
<evidence type="ECO:0000256" key="1">
    <source>
        <dbReference type="ARBA" id="ARBA00006526"/>
    </source>
</evidence>
<dbReference type="SUPFAM" id="SSF52540">
    <property type="entry name" value="P-loop containing nucleoside triphosphate hydrolases"/>
    <property type="match status" value="2"/>
</dbReference>
<sequence length="533" mass="58040">MNDSTLVVEKLTVEIGVGDRRRRVVQDISFTLAPGKVVALVGESGSGKSVTARALVGLVAEQSRVTARRFNYGAHDLRQIKQKQWRALRGKSVGFVLQDALVSLDPLRTIGDEVIEALRAHGWGNKAARQQRMLALLAQVGLPDPERIAQLRAGELSGGLRQRALIATALALDPPILIADEPTTALDTTVQAQIIALLATLRQQGRGLLLISHDLALVSRLADEIIVLHHGVVVEQGATRQILSAPRHDYTRALLNAAPGSHPRTVRTDEPPAAPLSPPVLAARNLGKTFHRAAHRHTAVHDVSFTLPPGQTLGIIGESGCGKTTTARLVMGLLTPDEGEVTFNGEPWVRAAPQEAISERQRREKRRQLSIIYQDPLSSFDPRWSVAQILSDALDAAAIPRTQHPERIAALLARVRLTSDYAGRWPHQLSGGQRQRIAIARAIATEPQVIICDEPVSALDVSVQAQVLDLLADLQDELGVSYLFISHDLGVIRHICHHVLVMQQGRVVEQGAPEQLFHAPQHPFTQKLIQAAL</sequence>
<comment type="similarity">
    <text evidence="1">Belongs to the ABC transporter superfamily. Drug exporter-2 (TC 3.A.1.117) family.</text>
</comment>
<protein>
    <submittedName>
        <fullName evidence="6">Peptide/nickel transport system ATP-binding protein</fullName>
    </submittedName>
</protein>
<evidence type="ECO:0000256" key="4">
    <source>
        <dbReference type="ARBA" id="ARBA00022840"/>
    </source>
</evidence>
<dbReference type="Gene3D" id="3.40.50.300">
    <property type="entry name" value="P-loop containing nucleotide triphosphate hydrolases"/>
    <property type="match status" value="2"/>
</dbReference>
<dbReference type="EMBL" id="CP054212">
    <property type="protein sequence ID" value="QKJ86905.1"/>
    <property type="molecule type" value="Genomic_DNA"/>
</dbReference>
<evidence type="ECO:0000256" key="2">
    <source>
        <dbReference type="ARBA" id="ARBA00022448"/>
    </source>
</evidence>
<dbReference type="InterPro" id="IPR050319">
    <property type="entry name" value="ABC_transp_ATP-bind"/>
</dbReference>
<dbReference type="NCBIfam" id="NF007739">
    <property type="entry name" value="PRK10419.1"/>
    <property type="match status" value="2"/>
</dbReference>
<evidence type="ECO:0000313" key="6">
    <source>
        <dbReference type="EMBL" id="QKJ86905.1"/>
    </source>
</evidence>
<proteinExistence type="inferred from homology"/>
<dbReference type="AlphaFoldDB" id="A0A6M8U8D2"/>
<dbReference type="Pfam" id="PF00005">
    <property type="entry name" value="ABC_tran"/>
    <property type="match status" value="2"/>
</dbReference>
<dbReference type="SMART" id="SM00382">
    <property type="entry name" value="AAA"/>
    <property type="match status" value="2"/>
</dbReference>
<evidence type="ECO:0000313" key="7">
    <source>
        <dbReference type="Proteomes" id="UP000505325"/>
    </source>
</evidence>
<dbReference type="RefSeq" id="WP_173633886.1">
    <property type="nucleotide sequence ID" value="NZ_CP054212.1"/>
</dbReference>
<dbReference type="GO" id="GO:0015833">
    <property type="term" value="P:peptide transport"/>
    <property type="evidence" value="ECO:0007669"/>
    <property type="project" value="InterPro"/>
</dbReference>
<dbReference type="GO" id="GO:0005524">
    <property type="term" value="F:ATP binding"/>
    <property type="evidence" value="ECO:0007669"/>
    <property type="project" value="UniProtKB-KW"/>
</dbReference>
<dbReference type="InterPro" id="IPR017871">
    <property type="entry name" value="ABC_transporter-like_CS"/>
</dbReference>
<evidence type="ECO:0000259" key="5">
    <source>
        <dbReference type="PROSITE" id="PS50893"/>
    </source>
</evidence>
<keyword evidence="4 6" id="KW-0067">ATP-binding</keyword>
<dbReference type="InterPro" id="IPR013563">
    <property type="entry name" value="Oligopep_ABC_C"/>
</dbReference>
<keyword evidence="3" id="KW-0547">Nucleotide-binding</keyword>
<name>A0A6M8U8D2_9GAMM</name>
<dbReference type="CDD" id="cd03257">
    <property type="entry name" value="ABC_NikE_OppD_transporters"/>
    <property type="match status" value="2"/>
</dbReference>
<dbReference type="PROSITE" id="PS00211">
    <property type="entry name" value="ABC_TRANSPORTER_1"/>
    <property type="match status" value="1"/>
</dbReference>
<dbReference type="PANTHER" id="PTHR43776:SF7">
    <property type="entry name" value="D,D-DIPEPTIDE TRANSPORT ATP-BINDING PROTEIN DDPF-RELATED"/>
    <property type="match status" value="1"/>
</dbReference>
<evidence type="ECO:0000256" key="3">
    <source>
        <dbReference type="ARBA" id="ARBA00022741"/>
    </source>
</evidence>
<dbReference type="PROSITE" id="PS50893">
    <property type="entry name" value="ABC_TRANSPORTER_2"/>
    <property type="match status" value="2"/>
</dbReference>
<dbReference type="GO" id="GO:0055085">
    <property type="term" value="P:transmembrane transport"/>
    <property type="evidence" value="ECO:0007669"/>
    <property type="project" value="UniProtKB-ARBA"/>
</dbReference>
<keyword evidence="7" id="KW-1185">Reference proteome</keyword>
<dbReference type="Proteomes" id="UP000505325">
    <property type="component" value="Chromosome"/>
</dbReference>
<dbReference type="NCBIfam" id="NF008453">
    <property type="entry name" value="PRK11308.1"/>
    <property type="match status" value="2"/>
</dbReference>
<dbReference type="GO" id="GO:0016887">
    <property type="term" value="F:ATP hydrolysis activity"/>
    <property type="evidence" value="ECO:0007669"/>
    <property type="project" value="InterPro"/>
</dbReference>
<keyword evidence="2" id="KW-0813">Transport</keyword>
<reference evidence="6 7" key="1">
    <citation type="submission" date="2020-06" db="EMBL/GenBank/DDBJ databases">
        <title>Genome sequence of Paramixta manurensis strain PD-1.</title>
        <authorList>
            <person name="Lee C.W."/>
            <person name="Kim J."/>
        </authorList>
    </citation>
    <scope>NUCLEOTIDE SEQUENCE [LARGE SCALE GENOMIC DNA]</scope>
    <source>
        <strain evidence="6 7">PD-1</strain>
    </source>
</reference>
<dbReference type="KEGG" id="pmak:PMPD1_1956"/>
<gene>
    <name evidence="6" type="ORF">PMPD1_1956</name>
</gene>
<dbReference type="InterPro" id="IPR003593">
    <property type="entry name" value="AAA+_ATPase"/>
</dbReference>